<organism evidence="2 3">
    <name type="scientific">Zhenpiania hominis</name>
    <dbReference type="NCBI Taxonomy" id="2763644"/>
    <lineage>
        <taxon>Bacteria</taxon>
        <taxon>Bacillati</taxon>
        <taxon>Bacillota</taxon>
        <taxon>Clostridia</taxon>
        <taxon>Peptostreptococcales</taxon>
        <taxon>Anaerovoracaceae</taxon>
        <taxon>Zhenpiania</taxon>
    </lineage>
</organism>
<feature type="domain" description="DUF6017" evidence="1">
    <location>
        <begin position="154"/>
        <end position="263"/>
    </location>
</feature>
<sequence>MAVFRVEKTKDFTLMSNHHLKNKKLTLKAKGLLSLMLSLPDSWDYTLKGLASICSEGIDAIRTAVKELEQEGYIERNQIRNEKGRIQDLEYIIYERPRMLYPDSEEPELENPILEEPILENPTQLNTKELKTKQRKDPSIYPSEVAWEREETNEIRNRIQYDRLIQEYEEKGIQELVDLIDEIQEACRCNTEIRIGEHRFPSGFVRKRFQALEYDHICYVMECLSQVRGRISNIKSYLLVTMFNAAGTIQQYYEAEVRHDFRAL</sequence>
<dbReference type="RefSeq" id="WP_187301456.1">
    <property type="nucleotide sequence ID" value="NZ_JACRYT010000001.1"/>
</dbReference>
<dbReference type="InterPro" id="IPR046059">
    <property type="entry name" value="DUF6017"/>
</dbReference>
<evidence type="ECO:0000259" key="1">
    <source>
        <dbReference type="Pfam" id="PF19481"/>
    </source>
</evidence>
<proteinExistence type="predicted"/>
<dbReference type="Proteomes" id="UP000602647">
    <property type="component" value="Unassembled WGS sequence"/>
</dbReference>
<evidence type="ECO:0000313" key="3">
    <source>
        <dbReference type="Proteomes" id="UP000602647"/>
    </source>
</evidence>
<gene>
    <name evidence="2" type="ORF">H9L42_00215</name>
</gene>
<keyword evidence="3" id="KW-1185">Reference proteome</keyword>
<dbReference type="EMBL" id="JACRYT010000001">
    <property type="protein sequence ID" value="MBC6678254.1"/>
    <property type="molecule type" value="Genomic_DNA"/>
</dbReference>
<comment type="caution">
    <text evidence="2">The sequence shown here is derived from an EMBL/GenBank/DDBJ whole genome shotgun (WGS) entry which is preliminary data.</text>
</comment>
<reference evidence="2" key="1">
    <citation type="submission" date="2020-08" db="EMBL/GenBank/DDBJ databases">
        <title>Genome public.</title>
        <authorList>
            <person name="Liu C."/>
            <person name="Sun Q."/>
        </authorList>
    </citation>
    <scope>NUCLEOTIDE SEQUENCE</scope>
    <source>
        <strain evidence="2">BX12</strain>
    </source>
</reference>
<name>A0A923SQH3_9FIRM</name>
<dbReference type="Pfam" id="PF19481">
    <property type="entry name" value="DUF6017"/>
    <property type="match status" value="1"/>
</dbReference>
<accession>A0A923SQH3</accession>
<dbReference type="Pfam" id="PF13730">
    <property type="entry name" value="HTH_36"/>
    <property type="match status" value="1"/>
</dbReference>
<evidence type="ECO:0000313" key="2">
    <source>
        <dbReference type="EMBL" id="MBC6678254.1"/>
    </source>
</evidence>
<protein>
    <submittedName>
        <fullName evidence="2">Helix-turn-helix domain-containing protein</fullName>
    </submittedName>
</protein>
<dbReference type="AlphaFoldDB" id="A0A923SQH3"/>